<evidence type="ECO:0000313" key="1">
    <source>
        <dbReference type="EMBL" id="KAI3697261.1"/>
    </source>
</evidence>
<accession>A0ACB8ZID1</accession>
<name>A0ACB8ZID1_ARCLA</name>
<gene>
    <name evidence="1" type="ORF">L6452_30149</name>
</gene>
<reference evidence="2" key="1">
    <citation type="journal article" date="2022" name="Mol. Ecol. Resour.">
        <title>The genomes of chicory, endive, great burdock and yacon provide insights into Asteraceae palaeo-polyploidization history and plant inulin production.</title>
        <authorList>
            <person name="Fan W."/>
            <person name="Wang S."/>
            <person name="Wang H."/>
            <person name="Wang A."/>
            <person name="Jiang F."/>
            <person name="Liu H."/>
            <person name="Zhao H."/>
            <person name="Xu D."/>
            <person name="Zhang Y."/>
        </authorList>
    </citation>
    <scope>NUCLEOTIDE SEQUENCE [LARGE SCALE GENOMIC DNA]</scope>
    <source>
        <strain evidence="2">cv. Niubang</strain>
    </source>
</reference>
<proteinExistence type="predicted"/>
<dbReference type="EMBL" id="CM042056">
    <property type="protein sequence ID" value="KAI3697261.1"/>
    <property type="molecule type" value="Genomic_DNA"/>
</dbReference>
<protein>
    <submittedName>
        <fullName evidence="1">Uncharacterized protein</fullName>
    </submittedName>
</protein>
<reference evidence="1 2" key="2">
    <citation type="journal article" date="2022" name="Mol. Ecol. Resour.">
        <title>The genomes of chicory, endive, great burdock and yacon provide insights into Asteraceae paleo-polyploidization history and plant inulin production.</title>
        <authorList>
            <person name="Fan W."/>
            <person name="Wang S."/>
            <person name="Wang H."/>
            <person name="Wang A."/>
            <person name="Jiang F."/>
            <person name="Liu H."/>
            <person name="Zhao H."/>
            <person name="Xu D."/>
            <person name="Zhang Y."/>
        </authorList>
    </citation>
    <scope>NUCLEOTIDE SEQUENCE [LARGE SCALE GENOMIC DNA]</scope>
    <source>
        <strain evidence="2">cv. Niubang</strain>
    </source>
</reference>
<keyword evidence="2" id="KW-1185">Reference proteome</keyword>
<organism evidence="1 2">
    <name type="scientific">Arctium lappa</name>
    <name type="common">Greater burdock</name>
    <name type="synonym">Lappa major</name>
    <dbReference type="NCBI Taxonomy" id="4217"/>
    <lineage>
        <taxon>Eukaryota</taxon>
        <taxon>Viridiplantae</taxon>
        <taxon>Streptophyta</taxon>
        <taxon>Embryophyta</taxon>
        <taxon>Tracheophyta</taxon>
        <taxon>Spermatophyta</taxon>
        <taxon>Magnoliopsida</taxon>
        <taxon>eudicotyledons</taxon>
        <taxon>Gunneridae</taxon>
        <taxon>Pentapetalae</taxon>
        <taxon>asterids</taxon>
        <taxon>campanulids</taxon>
        <taxon>Asterales</taxon>
        <taxon>Asteraceae</taxon>
        <taxon>Carduoideae</taxon>
        <taxon>Cardueae</taxon>
        <taxon>Arctiinae</taxon>
        <taxon>Arctium</taxon>
    </lineage>
</organism>
<comment type="caution">
    <text evidence="1">The sequence shown here is derived from an EMBL/GenBank/DDBJ whole genome shotgun (WGS) entry which is preliminary data.</text>
</comment>
<evidence type="ECO:0000313" key="2">
    <source>
        <dbReference type="Proteomes" id="UP001055879"/>
    </source>
</evidence>
<dbReference type="Proteomes" id="UP001055879">
    <property type="component" value="Linkage Group LG10"/>
</dbReference>
<sequence>MDFPHSLPFPLDFLSLTVTSSLRRTPQLRLLGLAHPLSPASATCKAPQPPSLSPTTITVSIIDSDFGIFFHLIYIIDYDLDIFLCMLMNHMAGRDTRGRGRGPSRGSSSSIGRGDPHFDESTFVAATDEGLD</sequence>